<dbReference type="PANTHER" id="PTHR11088:SF60">
    <property type="entry name" value="TRNA DIMETHYLALLYLTRANSFERASE"/>
    <property type="match status" value="1"/>
</dbReference>
<dbReference type="GO" id="GO:0052381">
    <property type="term" value="F:tRNA dimethylallyltransferase activity"/>
    <property type="evidence" value="ECO:0007669"/>
    <property type="project" value="TreeGrafter"/>
</dbReference>
<evidence type="ECO:0000313" key="5">
    <source>
        <dbReference type="EMBL" id="GAH10186.1"/>
    </source>
</evidence>
<accession>X1CP23</accession>
<comment type="similarity">
    <text evidence="1">Belongs to the IPP transferase family.</text>
</comment>
<dbReference type="AlphaFoldDB" id="X1CP23"/>
<evidence type="ECO:0000256" key="1">
    <source>
        <dbReference type="ARBA" id="ARBA00005842"/>
    </source>
</evidence>
<keyword evidence="2" id="KW-0808">Transferase</keyword>
<evidence type="ECO:0008006" key="6">
    <source>
        <dbReference type="Google" id="ProtNLM"/>
    </source>
</evidence>
<reference evidence="5" key="1">
    <citation type="journal article" date="2014" name="Front. Microbiol.">
        <title>High frequency of phylogenetically diverse reductive dehalogenase-homologous genes in deep subseafloor sedimentary metagenomes.</title>
        <authorList>
            <person name="Kawai M."/>
            <person name="Futagami T."/>
            <person name="Toyoda A."/>
            <person name="Takaki Y."/>
            <person name="Nishi S."/>
            <person name="Hori S."/>
            <person name="Arai W."/>
            <person name="Tsubouchi T."/>
            <person name="Morono Y."/>
            <person name="Uchiyama I."/>
            <person name="Ito T."/>
            <person name="Fujiyama A."/>
            <person name="Inagaki F."/>
            <person name="Takami H."/>
        </authorList>
    </citation>
    <scope>NUCLEOTIDE SEQUENCE</scope>
    <source>
        <strain evidence="5">Expedition CK06-06</strain>
    </source>
</reference>
<comment type="caution">
    <text evidence="5">The sequence shown here is derived from an EMBL/GenBank/DDBJ whole genome shotgun (WGS) entry which is preliminary data.</text>
</comment>
<feature type="non-terminal residue" evidence="5">
    <location>
        <position position="181"/>
    </location>
</feature>
<organism evidence="5">
    <name type="scientific">marine sediment metagenome</name>
    <dbReference type="NCBI Taxonomy" id="412755"/>
    <lineage>
        <taxon>unclassified sequences</taxon>
        <taxon>metagenomes</taxon>
        <taxon>ecological metagenomes</taxon>
    </lineage>
</organism>
<dbReference type="EMBL" id="BART01035024">
    <property type="protein sequence ID" value="GAH10186.1"/>
    <property type="molecule type" value="Genomic_DNA"/>
</dbReference>
<dbReference type="Pfam" id="PF01715">
    <property type="entry name" value="IPPT"/>
    <property type="match status" value="1"/>
</dbReference>
<keyword evidence="3" id="KW-0547">Nucleotide-binding</keyword>
<dbReference type="InterPro" id="IPR027417">
    <property type="entry name" value="P-loop_NTPase"/>
</dbReference>
<dbReference type="GO" id="GO:0005524">
    <property type="term" value="F:ATP binding"/>
    <property type="evidence" value="ECO:0007669"/>
    <property type="project" value="UniProtKB-KW"/>
</dbReference>
<sequence length="181" mass="20841">MSNNINKMKIVKKIDLSLIKSKLKNDHINFNKLLEELINQKKVIVICGPTCAGKSRIGIILAKLLNTDIISVDSMQVYRGMDIGTDKYNIKDYGIKQFMIDTFEPDHNLSVIEFKEMCRDIIEKNFFYARKIPLLVGGSGLYIRGVINDMDPVPAENKSVRKRLKEEIKNKGLKKYYLKLK</sequence>
<dbReference type="PANTHER" id="PTHR11088">
    <property type="entry name" value="TRNA DIMETHYLALLYLTRANSFERASE"/>
    <property type="match status" value="1"/>
</dbReference>
<dbReference type="GO" id="GO:0006400">
    <property type="term" value="P:tRNA modification"/>
    <property type="evidence" value="ECO:0007669"/>
    <property type="project" value="TreeGrafter"/>
</dbReference>
<dbReference type="InterPro" id="IPR039657">
    <property type="entry name" value="Dimethylallyltransferase"/>
</dbReference>
<dbReference type="Gene3D" id="3.40.50.300">
    <property type="entry name" value="P-loop containing nucleotide triphosphate hydrolases"/>
    <property type="match status" value="1"/>
</dbReference>
<protein>
    <recommendedName>
        <fullName evidence="6">tRNA dimethylallyltransferase</fullName>
    </recommendedName>
</protein>
<evidence type="ECO:0000256" key="3">
    <source>
        <dbReference type="ARBA" id="ARBA00022741"/>
    </source>
</evidence>
<proteinExistence type="inferred from homology"/>
<evidence type="ECO:0000256" key="2">
    <source>
        <dbReference type="ARBA" id="ARBA00022679"/>
    </source>
</evidence>
<name>X1CP23_9ZZZZ</name>
<gene>
    <name evidence="5" type="ORF">S01H4_59660</name>
</gene>
<evidence type="ECO:0000256" key="4">
    <source>
        <dbReference type="ARBA" id="ARBA00022840"/>
    </source>
</evidence>
<keyword evidence="4" id="KW-0067">ATP-binding</keyword>
<dbReference type="SUPFAM" id="SSF52540">
    <property type="entry name" value="P-loop containing nucleoside triphosphate hydrolases"/>
    <property type="match status" value="1"/>
</dbReference>